<gene>
    <name evidence="2" type="ORF">BJ322DRAFT_1020315</name>
</gene>
<dbReference type="AlphaFoldDB" id="A0A9P6HFU5"/>
<evidence type="ECO:0000256" key="1">
    <source>
        <dbReference type="SAM" id="MobiDB-lite"/>
    </source>
</evidence>
<dbReference type="EMBL" id="WIUZ02000006">
    <property type="protein sequence ID" value="KAF9786236.1"/>
    <property type="molecule type" value="Genomic_DNA"/>
</dbReference>
<evidence type="ECO:0000313" key="3">
    <source>
        <dbReference type="Proteomes" id="UP000736335"/>
    </source>
</evidence>
<dbReference type="Proteomes" id="UP000736335">
    <property type="component" value="Unassembled WGS sequence"/>
</dbReference>
<reference evidence="2" key="2">
    <citation type="submission" date="2020-11" db="EMBL/GenBank/DDBJ databases">
        <authorList>
            <consortium name="DOE Joint Genome Institute"/>
            <person name="Kuo A."/>
            <person name="Miyauchi S."/>
            <person name="Kiss E."/>
            <person name="Drula E."/>
            <person name="Kohler A."/>
            <person name="Sanchez-Garcia M."/>
            <person name="Andreopoulos B."/>
            <person name="Barry K.W."/>
            <person name="Bonito G."/>
            <person name="Buee M."/>
            <person name="Carver A."/>
            <person name="Chen C."/>
            <person name="Cichocki N."/>
            <person name="Clum A."/>
            <person name="Culley D."/>
            <person name="Crous P.W."/>
            <person name="Fauchery L."/>
            <person name="Girlanda M."/>
            <person name="Hayes R."/>
            <person name="Keri Z."/>
            <person name="Labutti K."/>
            <person name="Lipzen A."/>
            <person name="Lombard V."/>
            <person name="Magnuson J."/>
            <person name="Maillard F."/>
            <person name="Morin E."/>
            <person name="Murat C."/>
            <person name="Nolan M."/>
            <person name="Ohm R."/>
            <person name="Pangilinan J."/>
            <person name="Pereira M."/>
            <person name="Perotto S."/>
            <person name="Peter M."/>
            <person name="Riley R."/>
            <person name="Sitrit Y."/>
            <person name="Stielow B."/>
            <person name="Szollosi G."/>
            <person name="Zifcakova L."/>
            <person name="Stursova M."/>
            <person name="Spatafora J.W."/>
            <person name="Tedersoo L."/>
            <person name="Vaario L.-M."/>
            <person name="Yamada A."/>
            <person name="Yan M."/>
            <person name="Wang P."/>
            <person name="Xu J."/>
            <person name="Bruns T."/>
            <person name="Baldrian P."/>
            <person name="Vilgalys R."/>
            <person name="Henrissat B."/>
            <person name="Grigoriev I.V."/>
            <person name="Hibbett D."/>
            <person name="Nagy L.G."/>
            <person name="Martin F.M."/>
        </authorList>
    </citation>
    <scope>NUCLEOTIDE SEQUENCE</scope>
    <source>
        <strain evidence="2">UH-Tt-Lm1</strain>
    </source>
</reference>
<proteinExistence type="predicted"/>
<accession>A0A9P6HFU5</accession>
<protein>
    <submittedName>
        <fullName evidence="2">Uncharacterized protein</fullName>
    </submittedName>
</protein>
<sequence length="216" mass="24369">MSSLVRWEGGLVSKSTAANHRRDDLRLQTLDTFTKNVATHVLNHTPPAEPQAQHLPPPVSNDQSSHPFDFHAQAHLDDLYFMLEAETSHRCTWAPINHSLVFALSPSPTLQYRYPSTSEAGMPNRQPYALDLEKRENAAYLENEGRLCEILRVLKQHTVSHTRDCLLARNWSGIVKGMGQSLADMAIVLSIRACNYGDDRWHPEYLGGSTSPHQNY</sequence>
<keyword evidence="3" id="KW-1185">Reference proteome</keyword>
<evidence type="ECO:0000313" key="2">
    <source>
        <dbReference type="EMBL" id="KAF9786236.1"/>
    </source>
</evidence>
<comment type="caution">
    <text evidence="2">The sequence shown here is derived from an EMBL/GenBank/DDBJ whole genome shotgun (WGS) entry which is preliminary data.</text>
</comment>
<feature type="region of interest" description="Disordered" evidence="1">
    <location>
        <begin position="44"/>
        <end position="64"/>
    </location>
</feature>
<organism evidence="2 3">
    <name type="scientific">Thelephora terrestris</name>
    <dbReference type="NCBI Taxonomy" id="56493"/>
    <lineage>
        <taxon>Eukaryota</taxon>
        <taxon>Fungi</taxon>
        <taxon>Dikarya</taxon>
        <taxon>Basidiomycota</taxon>
        <taxon>Agaricomycotina</taxon>
        <taxon>Agaricomycetes</taxon>
        <taxon>Thelephorales</taxon>
        <taxon>Thelephoraceae</taxon>
        <taxon>Thelephora</taxon>
    </lineage>
</organism>
<name>A0A9P6HFU5_9AGAM</name>
<reference evidence="2" key="1">
    <citation type="journal article" date="2020" name="Nat. Commun.">
        <title>Large-scale genome sequencing of mycorrhizal fungi provides insights into the early evolution of symbiotic traits.</title>
        <authorList>
            <person name="Miyauchi S."/>
            <person name="Kiss E."/>
            <person name="Kuo A."/>
            <person name="Drula E."/>
            <person name="Kohler A."/>
            <person name="Sanchez-Garcia M."/>
            <person name="Morin E."/>
            <person name="Andreopoulos B."/>
            <person name="Barry K.W."/>
            <person name="Bonito G."/>
            <person name="Buee M."/>
            <person name="Carver A."/>
            <person name="Chen C."/>
            <person name="Cichocki N."/>
            <person name="Clum A."/>
            <person name="Culley D."/>
            <person name="Crous P.W."/>
            <person name="Fauchery L."/>
            <person name="Girlanda M."/>
            <person name="Hayes R.D."/>
            <person name="Keri Z."/>
            <person name="LaButti K."/>
            <person name="Lipzen A."/>
            <person name="Lombard V."/>
            <person name="Magnuson J."/>
            <person name="Maillard F."/>
            <person name="Murat C."/>
            <person name="Nolan M."/>
            <person name="Ohm R.A."/>
            <person name="Pangilinan J."/>
            <person name="Pereira M.F."/>
            <person name="Perotto S."/>
            <person name="Peter M."/>
            <person name="Pfister S."/>
            <person name="Riley R."/>
            <person name="Sitrit Y."/>
            <person name="Stielow J.B."/>
            <person name="Szollosi G."/>
            <person name="Zifcakova L."/>
            <person name="Stursova M."/>
            <person name="Spatafora J.W."/>
            <person name="Tedersoo L."/>
            <person name="Vaario L.M."/>
            <person name="Yamada A."/>
            <person name="Yan M."/>
            <person name="Wang P."/>
            <person name="Xu J."/>
            <person name="Bruns T."/>
            <person name="Baldrian P."/>
            <person name="Vilgalys R."/>
            <person name="Dunand C."/>
            <person name="Henrissat B."/>
            <person name="Grigoriev I.V."/>
            <person name="Hibbett D."/>
            <person name="Nagy L.G."/>
            <person name="Martin F.M."/>
        </authorList>
    </citation>
    <scope>NUCLEOTIDE SEQUENCE</scope>
    <source>
        <strain evidence="2">UH-Tt-Lm1</strain>
    </source>
</reference>